<dbReference type="PRINTS" id="PR00081">
    <property type="entry name" value="GDHRDH"/>
</dbReference>
<dbReference type="Pfam" id="PF13561">
    <property type="entry name" value="adh_short_C2"/>
    <property type="match status" value="1"/>
</dbReference>
<organism evidence="3 4">
    <name type="scientific">Aphanomyces euteiches</name>
    <dbReference type="NCBI Taxonomy" id="100861"/>
    <lineage>
        <taxon>Eukaryota</taxon>
        <taxon>Sar</taxon>
        <taxon>Stramenopiles</taxon>
        <taxon>Oomycota</taxon>
        <taxon>Saprolegniomycetes</taxon>
        <taxon>Saprolegniales</taxon>
        <taxon>Verrucalvaceae</taxon>
        <taxon>Aphanomyces</taxon>
    </lineage>
</organism>
<dbReference type="PANTHER" id="PTHR48107">
    <property type="entry name" value="NADPH-DEPENDENT ALDEHYDE REDUCTASE-LIKE PROTEIN, CHLOROPLASTIC-RELATED"/>
    <property type="match status" value="1"/>
</dbReference>
<reference evidence="3 4" key="1">
    <citation type="submission" date="2019-07" db="EMBL/GenBank/DDBJ databases">
        <title>Genomics analysis of Aphanomyces spp. identifies a new class of oomycete effector associated with host adaptation.</title>
        <authorList>
            <person name="Gaulin E."/>
        </authorList>
    </citation>
    <scope>NUCLEOTIDE SEQUENCE [LARGE SCALE GENOMIC DNA]</scope>
    <source>
        <strain evidence="3 4">ATCC 201684</strain>
    </source>
</reference>
<dbReference type="GO" id="GO:0016614">
    <property type="term" value="F:oxidoreductase activity, acting on CH-OH group of donors"/>
    <property type="evidence" value="ECO:0007669"/>
    <property type="project" value="UniProtKB-ARBA"/>
</dbReference>
<keyword evidence="4" id="KW-1185">Reference proteome</keyword>
<comment type="caution">
    <text evidence="3">The sequence shown here is derived from an EMBL/GenBank/DDBJ whole genome shotgun (WGS) entry which is preliminary data.</text>
</comment>
<comment type="similarity">
    <text evidence="1">Belongs to the short-chain dehydrogenases/reductases (SDR) family.</text>
</comment>
<dbReference type="VEuPathDB" id="FungiDB:AeMF1_010746"/>
<keyword evidence="2" id="KW-0560">Oxidoreductase</keyword>
<evidence type="ECO:0000313" key="3">
    <source>
        <dbReference type="EMBL" id="KAF0732407.1"/>
    </source>
</evidence>
<sequence>MSLKGKVALATGASRGIGKAIALRLARDGASVVVNYATNAASAQTVVDEIQAKAGDGQRAVAIQADVSQYNECQSLVQKSLAAFGQVDIVVLNAGILHNLALAQITEEAFDRSIGINVKGPLFLTQLLAPSLKPGARIVFLSSSLTAMSSITPNYALYVTTKGAIEQLSRVLARDLGKRGVMVNTLSPGPTNTELFYEGKSEAIVNAIAHMSPFGRVGEPDEIANAVAFLFGPDASWVNGQNLRVNGGAVV</sequence>
<dbReference type="Gene3D" id="3.40.50.720">
    <property type="entry name" value="NAD(P)-binding Rossmann-like Domain"/>
    <property type="match status" value="1"/>
</dbReference>
<dbReference type="Proteomes" id="UP000481153">
    <property type="component" value="Unassembled WGS sequence"/>
</dbReference>
<protein>
    <submittedName>
        <fullName evidence="3">Uncharacterized protein</fullName>
    </submittedName>
</protein>
<dbReference type="SUPFAM" id="SSF51735">
    <property type="entry name" value="NAD(P)-binding Rossmann-fold domains"/>
    <property type="match status" value="1"/>
</dbReference>
<dbReference type="EMBL" id="VJMJ01000134">
    <property type="protein sequence ID" value="KAF0732407.1"/>
    <property type="molecule type" value="Genomic_DNA"/>
</dbReference>
<proteinExistence type="inferred from homology"/>
<dbReference type="InterPro" id="IPR020904">
    <property type="entry name" value="Sc_DH/Rdtase_CS"/>
</dbReference>
<gene>
    <name evidence="3" type="ORF">Ae201684_010516</name>
</gene>
<dbReference type="InterPro" id="IPR002347">
    <property type="entry name" value="SDR_fam"/>
</dbReference>
<dbReference type="FunFam" id="3.40.50.720:FF:000084">
    <property type="entry name" value="Short-chain dehydrogenase reductase"/>
    <property type="match status" value="1"/>
</dbReference>
<evidence type="ECO:0000313" key="4">
    <source>
        <dbReference type="Proteomes" id="UP000481153"/>
    </source>
</evidence>
<evidence type="ECO:0000256" key="2">
    <source>
        <dbReference type="ARBA" id="ARBA00023002"/>
    </source>
</evidence>
<accession>A0A6G0WY27</accession>
<dbReference type="AlphaFoldDB" id="A0A6G0WY27"/>
<evidence type="ECO:0000256" key="1">
    <source>
        <dbReference type="ARBA" id="ARBA00006484"/>
    </source>
</evidence>
<name>A0A6G0WY27_9STRA</name>
<dbReference type="InterPro" id="IPR036291">
    <property type="entry name" value="NAD(P)-bd_dom_sf"/>
</dbReference>
<dbReference type="PANTHER" id="PTHR48107:SF7">
    <property type="entry name" value="RE15974P"/>
    <property type="match status" value="1"/>
</dbReference>
<dbReference type="PROSITE" id="PS00061">
    <property type="entry name" value="ADH_SHORT"/>
    <property type="match status" value="1"/>
</dbReference>